<dbReference type="Gene3D" id="3.40.50.2000">
    <property type="entry name" value="Glycogen Phosphorylase B"/>
    <property type="match status" value="2"/>
</dbReference>
<dbReference type="InterPro" id="IPR050194">
    <property type="entry name" value="Glycosyltransferase_grp1"/>
</dbReference>
<proteinExistence type="predicted"/>
<dbReference type="InterPro" id="IPR001296">
    <property type="entry name" value="Glyco_trans_1"/>
</dbReference>
<dbReference type="CDD" id="cd03801">
    <property type="entry name" value="GT4_PimA-like"/>
    <property type="match status" value="1"/>
</dbReference>
<evidence type="ECO:0000313" key="4">
    <source>
        <dbReference type="Proteomes" id="UP000783934"/>
    </source>
</evidence>
<dbReference type="RefSeq" id="WP_167660377.1">
    <property type="nucleotide sequence ID" value="NZ_BMCQ01000009.1"/>
</dbReference>
<organism evidence="3 4">
    <name type="scientific">Paenalcaligenes hominis</name>
    <dbReference type="NCBI Taxonomy" id="643674"/>
    <lineage>
        <taxon>Bacteria</taxon>
        <taxon>Pseudomonadati</taxon>
        <taxon>Pseudomonadota</taxon>
        <taxon>Betaproteobacteria</taxon>
        <taxon>Burkholderiales</taxon>
        <taxon>Alcaligenaceae</taxon>
        <taxon>Paenalcaligenes</taxon>
    </lineage>
</organism>
<keyword evidence="4" id="KW-1185">Reference proteome</keyword>
<dbReference type="InterPro" id="IPR028098">
    <property type="entry name" value="Glyco_trans_4-like_N"/>
</dbReference>
<dbReference type="PANTHER" id="PTHR45947:SF3">
    <property type="entry name" value="SULFOQUINOVOSYL TRANSFERASE SQD2"/>
    <property type="match status" value="1"/>
</dbReference>
<accession>A0ABX0WLL8</accession>
<feature type="domain" description="Glycosyltransferase subfamily 4-like N-terminal" evidence="2">
    <location>
        <begin position="14"/>
        <end position="157"/>
    </location>
</feature>
<dbReference type="SUPFAM" id="SSF53756">
    <property type="entry name" value="UDP-Glycosyltransferase/glycogen phosphorylase"/>
    <property type="match status" value="1"/>
</dbReference>
<dbReference type="Gene3D" id="3.40.50.150">
    <property type="entry name" value="Vaccinia Virus protein VP39"/>
    <property type="match status" value="1"/>
</dbReference>
<dbReference type="Proteomes" id="UP000783934">
    <property type="component" value="Unassembled WGS sequence"/>
</dbReference>
<gene>
    <name evidence="3" type="ORF">GGR41_000358</name>
</gene>
<protein>
    <submittedName>
        <fullName evidence="3">Glycosyltransferase involved in cell wall biosynthesis</fullName>
    </submittedName>
</protein>
<feature type="domain" description="Glycosyl transferase family 1" evidence="1">
    <location>
        <begin position="165"/>
        <end position="287"/>
    </location>
</feature>
<dbReference type="Pfam" id="PF00534">
    <property type="entry name" value="Glycos_transf_1"/>
    <property type="match status" value="1"/>
</dbReference>
<evidence type="ECO:0000259" key="2">
    <source>
        <dbReference type="Pfam" id="PF13439"/>
    </source>
</evidence>
<reference evidence="3 4" key="1">
    <citation type="submission" date="2020-03" db="EMBL/GenBank/DDBJ databases">
        <title>Genomic Encyclopedia of Type Strains, Phase IV (KMG-IV): sequencing the most valuable type-strain genomes for metagenomic binning, comparative biology and taxonomic classification.</title>
        <authorList>
            <person name="Goeker M."/>
        </authorList>
    </citation>
    <scope>NUCLEOTIDE SEQUENCE [LARGE SCALE GENOMIC DNA]</scope>
    <source>
        <strain evidence="3 4">DSM 26613</strain>
    </source>
</reference>
<sequence>MHVVIPVFFKASHGGLHENVLAAARFLVNYGHKATIVCPAGSFSDSLANYCIGVIRTDYTDLNATINEALKLHAADSVDLVHAHPFASRKFGLALAEQLDVPLVLTFHGKYTDNLPRYIDKVSTVLTVSSGVRDYLLNEKAGSPEKFQVVPNVPDTDFFQPLLDKPQSNEGKLKAALVSRLDKDKDFILDVFCDAVEYAGKHYSGEITWVVVGDGTQTESFRSRLEVVRGGNTIEFRGWLEDEVLRSAYQSSDFVFAPGRCALEAMSCGVPVIAVGSKSYCGLVNANTWQQGVYSNFGGVGNQHRDYKPEMVHSDLSSLLTSKSYRAGLGAFGIKIIQQFFDAQKVHEQLLGVYRLVILSHALGKGGSVSEASGVENSLAILKNKKIDTKSEDNIEQLEKKLLAVSKENAAKITRDLLIVQNRLYAQLESLSWLQRRLRIKGQLPPLRGWATSPDVLLHLQTHIMATRPRIIVEFGSGASTLVIADALRQNGIGKLISIEHSHYYGAQTLSTLQAESLEDWVDLRIGELEAWEGEHLNPADAEKVSRWYSVSLLEGVHNIDLLWVGGLPGATCLYSRYPALPTLASQLSVHAEVWMDDTTRQEEQDICERWAKDYGFELDYLPLEKGLGRLRRIRLSDHVVSSIQEQPVSVDGNEIYSERVIGLDFSLPNDSLRG</sequence>
<dbReference type="EMBL" id="JAATIZ010000001">
    <property type="protein sequence ID" value="NJB64137.1"/>
    <property type="molecule type" value="Genomic_DNA"/>
</dbReference>
<dbReference type="PANTHER" id="PTHR45947">
    <property type="entry name" value="SULFOQUINOVOSYL TRANSFERASE SQD2"/>
    <property type="match status" value="1"/>
</dbReference>
<dbReference type="SUPFAM" id="SSF53335">
    <property type="entry name" value="S-adenosyl-L-methionine-dependent methyltransferases"/>
    <property type="match status" value="1"/>
</dbReference>
<dbReference type="InterPro" id="IPR029063">
    <property type="entry name" value="SAM-dependent_MTases_sf"/>
</dbReference>
<name>A0ABX0WLL8_9BURK</name>
<dbReference type="Pfam" id="PF13439">
    <property type="entry name" value="Glyco_transf_4"/>
    <property type="match status" value="1"/>
</dbReference>
<evidence type="ECO:0000313" key="3">
    <source>
        <dbReference type="EMBL" id="NJB64137.1"/>
    </source>
</evidence>
<evidence type="ECO:0000259" key="1">
    <source>
        <dbReference type="Pfam" id="PF00534"/>
    </source>
</evidence>
<comment type="caution">
    <text evidence="3">The sequence shown here is derived from an EMBL/GenBank/DDBJ whole genome shotgun (WGS) entry which is preliminary data.</text>
</comment>